<evidence type="ECO:0000313" key="1">
    <source>
        <dbReference type="EMBL" id="OGG58286.1"/>
    </source>
</evidence>
<dbReference type="Proteomes" id="UP000178042">
    <property type="component" value="Unassembled WGS sequence"/>
</dbReference>
<proteinExistence type="predicted"/>
<dbReference type="AlphaFoldDB" id="A0A1F6DA64"/>
<protein>
    <submittedName>
        <fullName evidence="1">Uncharacterized protein</fullName>
    </submittedName>
</protein>
<reference evidence="1 2" key="1">
    <citation type="journal article" date="2016" name="Nat. Commun.">
        <title>Thousands of microbial genomes shed light on interconnected biogeochemical processes in an aquifer system.</title>
        <authorList>
            <person name="Anantharaman K."/>
            <person name="Brown C.T."/>
            <person name="Hug L.A."/>
            <person name="Sharon I."/>
            <person name="Castelle C.J."/>
            <person name="Probst A.J."/>
            <person name="Thomas B.C."/>
            <person name="Singh A."/>
            <person name="Wilkins M.J."/>
            <person name="Karaoz U."/>
            <person name="Brodie E.L."/>
            <person name="Williams K.H."/>
            <person name="Hubbard S.S."/>
            <person name="Banfield J.F."/>
        </authorList>
    </citation>
    <scope>NUCLEOTIDE SEQUENCE [LARGE SCALE GENOMIC DNA]</scope>
</reference>
<organism evidence="1 2">
    <name type="scientific">Candidatus Kaiserbacteria bacterium RIFCSPHIGHO2_02_FULL_49_16</name>
    <dbReference type="NCBI Taxonomy" id="1798490"/>
    <lineage>
        <taxon>Bacteria</taxon>
        <taxon>Candidatus Kaiseribacteriota</taxon>
    </lineage>
</organism>
<evidence type="ECO:0000313" key="2">
    <source>
        <dbReference type="Proteomes" id="UP000178042"/>
    </source>
</evidence>
<name>A0A1F6DA64_9BACT</name>
<gene>
    <name evidence="1" type="ORF">A3C86_03550</name>
</gene>
<dbReference type="EMBL" id="MFLD01000042">
    <property type="protein sequence ID" value="OGG58286.1"/>
    <property type="molecule type" value="Genomic_DNA"/>
</dbReference>
<comment type="caution">
    <text evidence="1">The sequence shown here is derived from an EMBL/GenBank/DDBJ whole genome shotgun (WGS) entry which is preliminary data.</text>
</comment>
<accession>A0A1F6DA64</accession>
<sequence length="62" mass="7195">MTTAERDKKLENLIEQKIFEFLGDPDSGLELKKSFAMKLRKRLKERQKLTPLSAVAKKYGLN</sequence>